<protein>
    <submittedName>
        <fullName evidence="2 3">Uncharacterized protein</fullName>
    </submittedName>
</protein>
<dbReference type="KEGG" id="hro:HELRODRAFT_190572"/>
<dbReference type="EMBL" id="AMQM01003005">
    <property type="status" value="NOT_ANNOTATED_CDS"/>
    <property type="molecule type" value="Genomic_DNA"/>
</dbReference>
<keyword evidence="1" id="KW-0812">Transmembrane</keyword>
<proteinExistence type="predicted"/>
<dbReference type="EnsemblMetazoa" id="HelroT190572">
    <property type="protein sequence ID" value="HelroP190572"/>
    <property type="gene ID" value="HelroG190572"/>
</dbReference>
<gene>
    <name evidence="3" type="primary">20211635</name>
    <name evidence="2" type="ORF">HELRODRAFT_190572</name>
</gene>
<accession>T1FS38</accession>
<reference evidence="3" key="3">
    <citation type="submission" date="2015-06" db="UniProtKB">
        <authorList>
            <consortium name="EnsemblMetazoa"/>
        </authorList>
    </citation>
    <scope>IDENTIFICATION</scope>
</reference>
<keyword evidence="1" id="KW-1133">Transmembrane helix</keyword>
<sequence>MDRFQPYEVLDIYKKRRLKAPNTDLYKPEKLPSNESRLYFATIGTCVLLCHIMLFLPDSQTTKTIIQSTTEISLKCCVRLGVWCLFGRPRKRKRFTQIELTFKRGDCCSDN</sequence>
<evidence type="ECO:0000313" key="3">
    <source>
        <dbReference type="EnsemblMetazoa" id="HelroP190572"/>
    </source>
</evidence>
<evidence type="ECO:0000313" key="2">
    <source>
        <dbReference type="EMBL" id="ESO09603.1"/>
    </source>
</evidence>
<feature type="transmembrane region" description="Helical" evidence="1">
    <location>
        <begin position="38"/>
        <end position="56"/>
    </location>
</feature>
<organism evidence="3 4">
    <name type="scientific">Helobdella robusta</name>
    <name type="common">Californian leech</name>
    <dbReference type="NCBI Taxonomy" id="6412"/>
    <lineage>
        <taxon>Eukaryota</taxon>
        <taxon>Metazoa</taxon>
        <taxon>Spiralia</taxon>
        <taxon>Lophotrochozoa</taxon>
        <taxon>Annelida</taxon>
        <taxon>Clitellata</taxon>
        <taxon>Hirudinea</taxon>
        <taxon>Rhynchobdellida</taxon>
        <taxon>Glossiphoniidae</taxon>
        <taxon>Helobdella</taxon>
    </lineage>
</organism>
<evidence type="ECO:0000313" key="4">
    <source>
        <dbReference type="Proteomes" id="UP000015101"/>
    </source>
</evidence>
<dbReference type="EMBL" id="KB095959">
    <property type="protein sequence ID" value="ESO09603.1"/>
    <property type="molecule type" value="Genomic_DNA"/>
</dbReference>
<reference evidence="4" key="1">
    <citation type="submission" date="2012-12" db="EMBL/GenBank/DDBJ databases">
        <authorList>
            <person name="Hellsten U."/>
            <person name="Grimwood J."/>
            <person name="Chapman J.A."/>
            <person name="Shapiro H."/>
            <person name="Aerts A."/>
            <person name="Otillar R.P."/>
            <person name="Terry A.Y."/>
            <person name="Boore J.L."/>
            <person name="Simakov O."/>
            <person name="Marletaz F."/>
            <person name="Cho S.-J."/>
            <person name="Edsinger-Gonzales E."/>
            <person name="Havlak P."/>
            <person name="Kuo D.-H."/>
            <person name="Larsson T."/>
            <person name="Lv J."/>
            <person name="Arendt D."/>
            <person name="Savage R."/>
            <person name="Osoegawa K."/>
            <person name="de Jong P."/>
            <person name="Lindberg D.R."/>
            <person name="Seaver E.C."/>
            <person name="Weisblat D.A."/>
            <person name="Putnam N.H."/>
            <person name="Grigoriev I.V."/>
            <person name="Rokhsar D.S."/>
        </authorList>
    </citation>
    <scope>NUCLEOTIDE SEQUENCE</scope>
</reference>
<keyword evidence="4" id="KW-1185">Reference proteome</keyword>
<dbReference type="GeneID" id="20211635"/>
<dbReference type="Proteomes" id="UP000015101">
    <property type="component" value="Unassembled WGS sequence"/>
</dbReference>
<dbReference type="AlphaFoldDB" id="T1FS38"/>
<reference evidence="2 4" key="2">
    <citation type="journal article" date="2013" name="Nature">
        <title>Insights into bilaterian evolution from three spiralian genomes.</title>
        <authorList>
            <person name="Simakov O."/>
            <person name="Marletaz F."/>
            <person name="Cho S.J."/>
            <person name="Edsinger-Gonzales E."/>
            <person name="Havlak P."/>
            <person name="Hellsten U."/>
            <person name="Kuo D.H."/>
            <person name="Larsson T."/>
            <person name="Lv J."/>
            <person name="Arendt D."/>
            <person name="Savage R."/>
            <person name="Osoegawa K."/>
            <person name="de Jong P."/>
            <person name="Grimwood J."/>
            <person name="Chapman J.A."/>
            <person name="Shapiro H."/>
            <person name="Aerts A."/>
            <person name="Otillar R.P."/>
            <person name="Terry A.Y."/>
            <person name="Boore J.L."/>
            <person name="Grigoriev I.V."/>
            <person name="Lindberg D.R."/>
            <person name="Seaver E.C."/>
            <person name="Weisblat D.A."/>
            <person name="Putnam N.H."/>
            <person name="Rokhsar D.S."/>
        </authorList>
    </citation>
    <scope>NUCLEOTIDE SEQUENCE</scope>
</reference>
<dbReference type="CTD" id="20211635"/>
<evidence type="ECO:0000256" key="1">
    <source>
        <dbReference type="SAM" id="Phobius"/>
    </source>
</evidence>
<dbReference type="RefSeq" id="XP_009012696.1">
    <property type="nucleotide sequence ID" value="XM_009014448.1"/>
</dbReference>
<dbReference type="InParanoid" id="T1FS38"/>
<dbReference type="HOGENOM" id="CLU_2161055_0_0_1"/>
<keyword evidence="1" id="KW-0472">Membrane</keyword>
<name>T1FS38_HELRO</name>